<accession>A0ABW0RDD1</accession>
<sequence>MDFIVKLVPDMPTILGMIAAFIVPLLVYKVNEKIHQKIDPPWKQEDRQKIKNQQS</sequence>
<keyword evidence="3" id="KW-1185">Reference proteome</keyword>
<keyword evidence="1" id="KW-0812">Transmembrane</keyword>
<gene>
    <name evidence="2" type="ORF">ACFPOH_13795</name>
</gene>
<name>A0ABW0RDD1_9BACL</name>
<dbReference type="Proteomes" id="UP001595978">
    <property type="component" value="Unassembled WGS sequence"/>
</dbReference>
<feature type="transmembrane region" description="Helical" evidence="1">
    <location>
        <begin position="12"/>
        <end position="28"/>
    </location>
</feature>
<organism evidence="2 3">
    <name type="scientific">Ureibacillus suwonensis</name>
    <dbReference type="NCBI Taxonomy" id="313007"/>
    <lineage>
        <taxon>Bacteria</taxon>
        <taxon>Bacillati</taxon>
        <taxon>Bacillota</taxon>
        <taxon>Bacilli</taxon>
        <taxon>Bacillales</taxon>
        <taxon>Caryophanaceae</taxon>
        <taxon>Ureibacillus</taxon>
    </lineage>
</organism>
<reference evidence="3" key="1">
    <citation type="journal article" date="2019" name="Int. J. Syst. Evol. Microbiol.">
        <title>The Global Catalogue of Microorganisms (GCM) 10K type strain sequencing project: providing services to taxonomists for standard genome sequencing and annotation.</title>
        <authorList>
            <consortium name="The Broad Institute Genomics Platform"/>
            <consortium name="The Broad Institute Genome Sequencing Center for Infectious Disease"/>
            <person name="Wu L."/>
            <person name="Ma J."/>
        </authorList>
    </citation>
    <scope>NUCLEOTIDE SEQUENCE [LARGE SCALE GENOMIC DNA]</scope>
    <source>
        <strain evidence="3">CCUG 56331</strain>
    </source>
</reference>
<keyword evidence="1" id="KW-0472">Membrane</keyword>
<evidence type="ECO:0000313" key="3">
    <source>
        <dbReference type="Proteomes" id="UP001595978"/>
    </source>
</evidence>
<evidence type="ECO:0000256" key="1">
    <source>
        <dbReference type="SAM" id="Phobius"/>
    </source>
</evidence>
<protein>
    <submittedName>
        <fullName evidence="2">Uncharacterized protein</fullName>
    </submittedName>
</protein>
<keyword evidence="1" id="KW-1133">Transmembrane helix</keyword>
<comment type="caution">
    <text evidence="2">The sequence shown here is derived from an EMBL/GenBank/DDBJ whole genome shotgun (WGS) entry which is preliminary data.</text>
</comment>
<proteinExistence type="predicted"/>
<dbReference type="EMBL" id="JBHSNQ010000180">
    <property type="protein sequence ID" value="MFC5542779.1"/>
    <property type="molecule type" value="Genomic_DNA"/>
</dbReference>
<dbReference type="RefSeq" id="WP_342470977.1">
    <property type="nucleotide sequence ID" value="NZ_JBHSNQ010000180.1"/>
</dbReference>
<evidence type="ECO:0000313" key="2">
    <source>
        <dbReference type="EMBL" id="MFC5542779.1"/>
    </source>
</evidence>